<keyword evidence="1" id="KW-0472">Membrane</keyword>
<feature type="transmembrane region" description="Helical" evidence="1">
    <location>
        <begin position="339"/>
        <end position="362"/>
    </location>
</feature>
<feature type="non-terminal residue" evidence="2">
    <location>
        <position position="1"/>
    </location>
</feature>
<organism evidence="2">
    <name type="scientific">Trepomonas sp. PC1</name>
    <dbReference type="NCBI Taxonomy" id="1076344"/>
    <lineage>
        <taxon>Eukaryota</taxon>
        <taxon>Metamonada</taxon>
        <taxon>Diplomonadida</taxon>
        <taxon>Hexamitidae</taxon>
        <taxon>Hexamitinae</taxon>
        <taxon>Trepomonas</taxon>
    </lineage>
</organism>
<feature type="transmembrane region" description="Helical" evidence="1">
    <location>
        <begin position="29"/>
        <end position="50"/>
    </location>
</feature>
<feature type="transmembrane region" description="Helical" evidence="1">
    <location>
        <begin position="130"/>
        <end position="152"/>
    </location>
</feature>
<evidence type="ECO:0000313" key="2">
    <source>
        <dbReference type="EMBL" id="JAP90082.1"/>
    </source>
</evidence>
<dbReference type="AlphaFoldDB" id="A0A146JZG0"/>
<feature type="transmembrane region" description="Helical" evidence="1">
    <location>
        <begin position="193"/>
        <end position="211"/>
    </location>
</feature>
<accession>A0A146JZG0</accession>
<protein>
    <submittedName>
        <fullName evidence="2">Uncharacterized protein</fullName>
    </submittedName>
</protein>
<dbReference type="EMBL" id="GDID01006524">
    <property type="protein sequence ID" value="JAP90082.1"/>
    <property type="molecule type" value="Transcribed_RNA"/>
</dbReference>
<feature type="transmembrane region" description="Helical" evidence="1">
    <location>
        <begin position="88"/>
        <end position="109"/>
    </location>
</feature>
<keyword evidence="1" id="KW-1133">Transmembrane helix</keyword>
<name>A0A146JZG0_9EUKA</name>
<keyword evidence="1" id="KW-0812">Transmembrane</keyword>
<evidence type="ECO:0000256" key="1">
    <source>
        <dbReference type="SAM" id="Phobius"/>
    </source>
</evidence>
<feature type="transmembrane region" description="Helical" evidence="1">
    <location>
        <begin position="311"/>
        <end position="327"/>
    </location>
</feature>
<sequence length="627" mass="72487">LVSDFTHIVDTQMDVYCQLIQFGPQDFSMISFTVSIILFVSGISLGYLGILQQTGKYLIYLRFFIGFIGLVIAIIEISQLLTSKVSDIFNIFYLSVINLILLMAERIISIYKTVNKEEEDDSHQHKSFDYLSFVCMFIISTILQLFGLIMSFPEVLAVMRFFKIVYYPENLDKLYWLLYIPERIEEAIAQFELGVYPVLFFLGAFVNQALFRTETFQQLIKEKEGTQWGNFWIKNVFTIFKFYQSFTSVIVFNALNNLINGSFLDVHISGLIQVIVCFSIFTMSKYNLLLDYFISIQALIAKVVIEIIECLSVIPVLLIRILLILTFKKENIMKLWKTITQIMTILYELVVVTPVVILYPFFLALGEFDINVTFLLQMIGIIKKSEDMCPTFHTILVKSKTNEISKKDFVQVLLSAINSSGFGIVILNLMTSDSSFYKQSLLYYLVEFLVWLMLLILFPFMNVIRKHKQSNQDQAWFNTLHDLRLKYTYELKIEAKYTHECEWFEDIILKQSILQGYGYIPALGPLLNVCVDIFNEPSIIKGDKFSGWIQGGLNILLLITSMSSIYFALMDVVIASYVSLLLFVLISMKNVWSDVQEFTGELKCQRKQNKYGKKAAIILTEQPSTYI</sequence>
<feature type="transmembrane region" description="Helical" evidence="1">
    <location>
        <begin position="261"/>
        <end position="281"/>
    </location>
</feature>
<feature type="transmembrane region" description="Helical" evidence="1">
    <location>
        <begin position="232"/>
        <end position="255"/>
    </location>
</feature>
<reference evidence="2" key="1">
    <citation type="submission" date="2015-07" db="EMBL/GenBank/DDBJ databases">
        <title>Adaptation to a free-living lifestyle via gene acquisitions in the diplomonad Trepomonas sp. PC1.</title>
        <authorList>
            <person name="Xu F."/>
            <person name="Jerlstrom-Hultqvist J."/>
            <person name="Kolisko M."/>
            <person name="Simpson A.G.B."/>
            <person name="Roger A.J."/>
            <person name="Svard S.G."/>
            <person name="Andersson J.O."/>
        </authorList>
    </citation>
    <scope>NUCLEOTIDE SEQUENCE</scope>
    <source>
        <strain evidence="2">PC1</strain>
    </source>
</reference>
<gene>
    <name evidence="2" type="ORF">TPC1_30423</name>
</gene>
<feature type="transmembrane region" description="Helical" evidence="1">
    <location>
        <begin position="57"/>
        <end position="82"/>
    </location>
</feature>
<feature type="transmembrane region" description="Helical" evidence="1">
    <location>
        <begin position="409"/>
        <end position="429"/>
    </location>
</feature>
<feature type="transmembrane region" description="Helical" evidence="1">
    <location>
        <begin position="441"/>
        <end position="461"/>
    </location>
</feature>
<proteinExistence type="predicted"/>
<feature type="transmembrane region" description="Helical" evidence="1">
    <location>
        <begin position="565"/>
        <end position="586"/>
    </location>
</feature>